<reference evidence="8" key="1">
    <citation type="submission" date="2023-10" db="EMBL/GenBank/DDBJ databases">
        <authorList>
            <person name="Domelevo Entfellner J.-B."/>
        </authorList>
    </citation>
    <scope>NUCLEOTIDE SEQUENCE</scope>
</reference>
<keyword evidence="4" id="KW-0804">Transcription</keyword>
<feature type="region of interest" description="Disordered" evidence="6">
    <location>
        <begin position="41"/>
        <end position="62"/>
    </location>
</feature>
<dbReference type="InterPro" id="IPR050913">
    <property type="entry name" value="AP2/ERF_ERF"/>
</dbReference>
<dbReference type="SUPFAM" id="SSF54171">
    <property type="entry name" value="DNA-binding domain"/>
    <property type="match status" value="1"/>
</dbReference>
<evidence type="ECO:0000256" key="2">
    <source>
        <dbReference type="ARBA" id="ARBA00023015"/>
    </source>
</evidence>
<dbReference type="InterPro" id="IPR036955">
    <property type="entry name" value="AP2/ERF_dom_sf"/>
</dbReference>
<keyword evidence="3" id="KW-0238">DNA-binding</keyword>
<dbReference type="PRINTS" id="PR00367">
    <property type="entry name" value="ETHRSPELEMNT"/>
</dbReference>
<dbReference type="PANTHER" id="PTHR31194">
    <property type="entry name" value="SHN SHINE , DNA BINDING / TRANSCRIPTION FACTOR"/>
    <property type="match status" value="1"/>
</dbReference>
<dbReference type="GO" id="GO:0003700">
    <property type="term" value="F:DNA-binding transcription factor activity"/>
    <property type="evidence" value="ECO:0007669"/>
    <property type="project" value="InterPro"/>
</dbReference>
<feature type="compositionally biased region" description="Basic residues" evidence="6">
    <location>
        <begin position="93"/>
        <end position="102"/>
    </location>
</feature>
<dbReference type="Proteomes" id="UP001189624">
    <property type="component" value="Chromosome 3"/>
</dbReference>
<dbReference type="Pfam" id="PF00847">
    <property type="entry name" value="AP2"/>
    <property type="match status" value="1"/>
</dbReference>
<gene>
    <name evidence="8" type="ORF">AYBTSS11_LOCUS7948</name>
</gene>
<dbReference type="InterPro" id="IPR001471">
    <property type="entry name" value="AP2/ERF_dom"/>
</dbReference>
<organism evidence="8 9">
    <name type="scientific">Sphenostylis stenocarpa</name>
    <dbReference type="NCBI Taxonomy" id="92480"/>
    <lineage>
        <taxon>Eukaryota</taxon>
        <taxon>Viridiplantae</taxon>
        <taxon>Streptophyta</taxon>
        <taxon>Embryophyta</taxon>
        <taxon>Tracheophyta</taxon>
        <taxon>Spermatophyta</taxon>
        <taxon>Magnoliopsida</taxon>
        <taxon>eudicotyledons</taxon>
        <taxon>Gunneridae</taxon>
        <taxon>Pentapetalae</taxon>
        <taxon>rosids</taxon>
        <taxon>fabids</taxon>
        <taxon>Fabales</taxon>
        <taxon>Fabaceae</taxon>
        <taxon>Papilionoideae</taxon>
        <taxon>50 kb inversion clade</taxon>
        <taxon>NPAAA clade</taxon>
        <taxon>indigoferoid/millettioid clade</taxon>
        <taxon>Phaseoleae</taxon>
        <taxon>Sphenostylis</taxon>
    </lineage>
</organism>
<proteinExistence type="predicted"/>
<dbReference type="PANTHER" id="PTHR31194:SF218">
    <property type="entry name" value="AP2_ERF DOMAIN-CONTAINING PROTEIN"/>
    <property type="match status" value="1"/>
</dbReference>
<dbReference type="CDD" id="cd00018">
    <property type="entry name" value="AP2"/>
    <property type="match status" value="1"/>
</dbReference>
<dbReference type="PROSITE" id="PS51032">
    <property type="entry name" value="AP2_ERF"/>
    <property type="match status" value="1"/>
</dbReference>
<evidence type="ECO:0000256" key="4">
    <source>
        <dbReference type="ARBA" id="ARBA00023163"/>
    </source>
</evidence>
<evidence type="ECO:0000259" key="7">
    <source>
        <dbReference type="PROSITE" id="PS51032"/>
    </source>
</evidence>
<dbReference type="Gene3D" id="3.30.730.10">
    <property type="entry name" value="AP2/ERF domain"/>
    <property type="match status" value="1"/>
</dbReference>
<protein>
    <recommendedName>
        <fullName evidence="7">AP2/ERF domain-containing protein</fullName>
    </recommendedName>
</protein>
<dbReference type="Gramene" id="rna-AYBTSS11_LOCUS7948">
    <property type="protein sequence ID" value="CAJ1937310.1"/>
    <property type="gene ID" value="gene-AYBTSS11_LOCUS7948"/>
</dbReference>
<dbReference type="GO" id="GO:0005634">
    <property type="term" value="C:nucleus"/>
    <property type="evidence" value="ECO:0007669"/>
    <property type="project" value="UniProtKB-SubCell"/>
</dbReference>
<feature type="domain" description="AP2/ERF" evidence="7">
    <location>
        <begin position="101"/>
        <end position="158"/>
    </location>
</feature>
<accession>A0AA86VEG0</accession>
<feature type="region of interest" description="Disordered" evidence="6">
    <location>
        <begin position="77"/>
        <end position="102"/>
    </location>
</feature>
<evidence type="ECO:0000256" key="6">
    <source>
        <dbReference type="SAM" id="MobiDB-lite"/>
    </source>
</evidence>
<dbReference type="FunFam" id="3.30.730.10:FF:000001">
    <property type="entry name" value="Ethylene-responsive transcription factor 2"/>
    <property type="match status" value="1"/>
</dbReference>
<keyword evidence="5" id="KW-0539">Nucleus</keyword>
<dbReference type="AlphaFoldDB" id="A0AA86VEG0"/>
<name>A0AA86VEG0_9FABA</name>
<comment type="subcellular location">
    <subcellularLocation>
        <location evidence="1">Nucleus</location>
    </subcellularLocation>
</comment>
<dbReference type="GO" id="GO:0003677">
    <property type="term" value="F:DNA binding"/>
    <property type="evidence" value="ECO:0007669"/>
    <property type="project" value="UniProtKB-KW"/>
</dbReference>
<dbReference type="InterPro" id="IPR016177">
    <property type="entry name" value="DNA-bd_dom_sf"/>
</dbReference>
<keyword evidence="9" id="KW-1185">Reference proteome</keyword>
<evidence type="ECO:0000256" key="5">
    <source>
        <dbReference type="ARBA" id="ARBA00023242"/>
    </source>
</evidence>
<sequence length="314" mass="35256">MASSTIKQTQHLKRTKLFMEEDTLLKKNHHYPKLVRIRVTDADATDSSSDEDQPSVSSTRRRVKSFVNEITIQGAGVKVSRKRRAKSGGTPPSRRRMGARKFRGVRQRPWGKWAAEIRDPSRRVRLWLGTYDTAEEAAIVYDNAAIQLRGADALTNFITPPAEGRKTGYFSGEESRNDELRSPTSVLRCCSASEEVESVAANDVFGPASECEYSCVSEDSKLKHESVFGIPDDVVFRFESTLDTFDECANNVAESNGIFLEDEFDFSGSFVSEKDNLDLGFGFGFGFGFKSWHRECDNFQDIGDLFVWDPLVAL</sequence>
<dbReference type="SMART" id="SM00380">
    <property type="entry name" value="AP2"/>
    <property type="match status" value="1"/>
</dbReference>
<evidence type="ECO:0000256" key="1">
    <source>
        <dbReference type="ARBA" id="ARBA00004123"/>
    </source>
</evidence>
<dbReference type="EMBL" id="OY731400">
    <property type="protein sequence ID" value="CAJ1937310.1"/>
    <property type="molecule type" value="Genomic_DNA"/>
</dbReference>
<keyword evidence="2" id="KW-0805">Transcription regulation</keyword>
<evidence type="ECO:0000313" key="8">
    <source>
        <dbReference type="EMBL" id="CAJ1937310.1"/>
    </source>
</evidence>
<evidence type="ECO:0000313" key="9">
    <source>
        <dbReference type="Proteomes" id="UP001189624"/>
    </source>
</evidence>
<evidence type="ECO:0000256" key="3">
    <source>
        <dbReference type="ARBA" id="ARBA00023125"/>
    </source>
</evidence>